<evidence type="ECO:0000256" key="11">
    <source>
        <dbReference type="PIRSR" id="PIRSR600246-1"/>
    </source>
</evidence>
<keyword evidence="15" id="KW-1185">Reference proteome</keyword>
<evidence type="ECO:0000256" key="3">
    <source>
        <dbReference type="ARBA" id="ARBA00022801"/>
    </source>
</evidence>
<comment type="function">
    <text evidence="6">Cleaves the GlcNAc-Asn bond which joins oligosaccharides to the peptide of asparagine-linked glycoproteins.</text>
</comment>
<organism evidence="14 15">
    <name type="scientific">Acanthosepion pharaonis</name>
    <name type="common">Pharaoh cuttlefish</name>
    <name type="synonym">Sepia pharaonis</name>
    <dbReference type="NCBI Taxonomy" id="158019"/>
    <lineage>
        <taxon>Eukaryota</taxon>
        <taxon>Metazoa</taxon>
        <taxon>Spiralia</taxon>
        <taxon>Lophotrochozoa</taxon>
        <taxon>Mollusca</taxon>
        <taxon>Cephalopoda</taxon>
        <taxon>Coleoidea</taxon>
        <taxon>Decapodiformes</taxon>
        <taxon>Sepiida</taxon>
        <taxon>Sepiina</taxon>
        <taxon>Sepiidae</taxon>
        <taxon>Acanthosepion</taxon>
    </lineage>
</organism>
<proteinExistence type="inferred from homology"/>
<dbReference type="CDD" id="cd04513">
    <property type="entry name" value="Glycosylasparaginase"/>
    <property type="match status" value="1"/>
</dbReference>
<evidence type="ECO:0000256" key="13">
    <source>
        <dbReference type="PIRSR" id="PIRSR600246-3"/>
    </source>
</evidence>
<accession>A0A812DDP0</accession>
<evidence type="ECO:0000256" key="4">
    <source>
        <dbReference type="ARBA" id="ARBA00022813"/>
    </source>
</evidence>
<dbReference type="GO" id="GO:0003948">
    <property type="term" value="F:N4-(beta-N-acetylglucosaminyl)-L-asparaginase activity"/>
    <property type="evidence" value="ECO:0007669"/>
    <property type="project" value="UniProtKB-EC"/>
</dbReference>
<feature type="site" description="Cleavage; by autolysis" evidence="13">
    <location>
        <begin position="233"/>
        <end position="234"/>
    </location>
</feature>
<feature type="active site" description="Nucleophile" evidence="11">
    <location>
        <position position="234"/>
    </location>
</feature>
<evidence type="ECO:0000256" key="1">
    <source>
        <dbReference type="ARBA" id="ARBA00010872"/>
    </source>
</evidence>
<dbReference type="FunFam" id="3.60.20.30:FF:000003">
    <property type="entry name" value="N(4)-(Beta-N-acetylglucosaminyl)-L-asparaginase isoform X1"/>
    <property type="match status" value="1"/>
</dbReference>
<name>A0A812DDP0_ACAPH</name>
<dbReference type="AlphaFoldDB" id="A0A812DDP0"/>
<dbReference type="InterPro" id="IPR029055">
    <property type="entry name" value="Ntn_hydrolases_N"/>
</dbReference>
<dbReference type="InterPro" id="IPR000246">
    <property type="entry name" value="Peptidase_T2"/>
</dbReference>
<dbReference type="Gene3D" id="3.60.20.30">
    <property type="entry name" value="(Glycosyl)asparaginase"/>
    <property type="match status" value="1"/>
</dbReference>
<dbReference type="OrthoDB" id="188713at2759"/>
<dbReference type="PANTHER" id="PTHR10188">
    <property type="entry name" value="L-ASPARAGINASE"/>
    <property type="match status" value="1"/>
</dbReference>
<evidence type="ECO:0000256" key="7">
    <source>
        <dbReference type="ARBA" id="ARBA00066729"/>
    </source>
</evidence>
<dbReference type="EMBL" id="CAHIKZ030003216">
    <property type="protein sequence ID" value="CAE1297656.1"/>
    <property type="molecule type" value="Genomic_DNA"/>
</dbReference>
<feature type="binding site" evidence="12">
    <location>
        <begin position="262"/>
        <end position="265"/>
    </location>
    <ligand>
        <name>substrate</name>
    </ligand>
</feature>
<keyword evidence="3 14" id="KW-0378">Hydrolase</keyword>
<evidence type="ECO:0000256" key="10">
    <source>
        <dbReference type="ARBA" id="ARBA00080645"/>
    </source>
</evidence>
<feature type="binding site" evidence="12">
    <location>
        <begin position="285"/>
        <end position="288"/>
    </location>
    <ligand>
        <name>substrate</name>
    </ligand>
</feature>
<comment type="similarity">
    <text evidence="1">Belongs to the Ntn-hydrolase family.</text>
</comment>
<evidence type="ECO:0000256" key="2">
    <source>
        <dbReference type="ARBA" id="ARBA00022670"/>
    </source>
</evidence>
<evidence type="ECO:0000256" key="5">
    <source>
        <dbReference type="ARBA" id="ARBA00050421"/>
    </source>
</evidence>
<dbReference type="PANTHER" id="PTHR10188:SF6">
    <property type="entry name" value="N(4)-(BETA-N-ACETYLGLUCOSAMINYL)-L-ASPARAGINASE"/>
    <property type="match status" value="1"/>
</dbReference>
<dbReference type="Pfam" id="PF01112">
    <property type="entry name" value="Asparaginase_2"/>
    <property type="match status" value="1"/>
</dbReference>
<evidence type="ECO:0000256" key="8">
    <source>
        <dbReference type="ARBA" id="ARBA00078726"/>
    </source>
</evidence>
<comment type="caution">
    <text evidence="14">The sequence shown here is derived from an EMBL/GenBank/DDBJ whole genome shotgun (WGS) entry which is preliminary data.</text>
</comment>
<comment type="catalytic activity">
    <reaction evidence="5">
        <text>N(4)-(beta-N-acetyl-D-glucosaminyl)-L-asparagine + H2O = N-acetyl-beta-D-glucosaminylamine + L-aspartate + H(+)</text>
        <dbReference type="Rhea" id="RHEA:11544"/>
        <dbReference type="ChEBI" id="CHEBI:15377"/>
        <dbReference type="ChEBI" id="CHEBI:15378"/>
        <dbReference type="ChEBI" id="CHEBI:15947"/>
        <dbReference type="ChEBI" id="CHEBI:29991"/>
        <dbReference type="ChEBI" id="CHEBI:58080"/>
        <dbReference type="EC" id="3.5.1.26"/>
    </reaction>
</comment>
<evidence type="ECO:0000313" key="14">
    <source>
        <dbReference type="EMBL" id="CAE1297656.1"/>
    </source>
</evidence>
<dbReference type="GO" id="GO:0005764">
    <property type="term" value="C:lysosome"/>
    <property type="evidence" value="ECO:0007669"/>
    <property type="project" value="TreeGrafter"/>
</dbReference>
<evidence type="ECO:0000256" key="6">
    <source>
        <dbReference type="ARBA" id="ARBA00053295"/>
    </source>
</evidence>
<dbReference type="EC" id="3.5.1.26" evidence="7"/>
<evidence type="ECO:0000256" key="12">
    <source>
        <dbReference type="PIRSR" id="PIRSR600246-2"/>
    </source>
</evidence>
<reference evidence="14" key="1">
    <citation type="submission" date="2021-01" db="EMBL/GenBank/DDBJ databases">
        <authorList>
            <person name="Li R."/>
            <person name="Bekaert M."/>
        </authorList>
    </citation>
    <scope>NUCLEOTIDE SEQUENCE</scope>
    <source>
        <strain evidence="14">Farmed</strain>
    </source>
</reference>
<evidence type="ECO:0000256" key="9">
    <source>
        <dbReference type="ARBA" id="ARBA00079301"/>
    </source>
</evidence>
<sequence length="376" mass="40825">MTLARSAYYLTHKFTYDRKVHFTALKMDAVHLFQLLIVVIHAISSSLTVSKSTSLPLVINTWPFKKATEKAWSVINNGGSNLDAVEKGCSVCEIQRVCSDSVGYGAHPNEKGETTLDAMIMDGVSHRVGSVGNLKRVKGAISVARAVMDYTQHTMLVGNDATMFAQEMGFTITPLYTNESLKEWNDWLHNKCQPNYWQNVRPNHTESCGPYKPIQRHTVPLPSHQSISKDNHDTIGMLVIDKNGNIAGGTSTNGMNHKIPGRVGDSPIIGSGAYVDNDIGGAVGTGDGDVMMRFVPSFHTVQLMLNGLSPEKAARSALKPIIKKYPDFSGAIVAASISGEYGAACHNFGGKVQYTLQTPSLKNATIFTVKCSMSSK</sequence>
<keyword evidence="2" id="KW-0645">Protease</keyword>
<dbReference type="Proteomes" id="UP000597762">
    <property type="component" value="Unassembled WGS sequence"/>
</dbReference>
<dbReference type="SUPFAM" id="SSF56235">
    <property type="entry name" value="N-terminal nucleophile aminohydrolases (Ntn hydrolases)"/>
    <property type="match status" value="1"/>
</dbReference>
<evidence type="ECO:0000313" key="15">
    <source>
        <dbReference type="Proteomes" id="UP000597762"/>
    </source>
</evidence>
<gene>
    <name evidence="14" type="ORF">SPHA_52157</name>
</gene>
<protein>
    <recommendedName>
        <fullName evidence="7">N(4)-(beta-N-acetylglucosaminyl)-L-asparaginase</fullName>
        <ecNumber evidence="7">3.5.1.26</ecNumber>
    </recommendedName>
    <alternativeName>
        <fullName evidence="9">Aspartylglucosaminidase</fullName>
    </alternativeName>
    <alternativeName>
        <fullName evidence="8">Glycosylasparaginase</fullName>
    </alternativeName>
    <alternativeName>
        <fullName evidence="10">N4-(N-acetyl-beta-glucosaminyl)-L-asparagine amidase</fullName>
    </alternativeName>
</protein>
<dbReference type="GO" id="GO:0006508">
    <property type="term" value="P:proteolysis"/>
    <property type="evidence" value="ECO:0007669"/>
    <property type="project" value="UniProtKB-KW"/>
</dbReference>
<keyword evidence="4" id="KW-0068">Autocatalytic cleavage</keyword>
<dbReference type="GO" id="GO:0008233">
    <property type="term" value="F:peptidase activity"/>
    <property type="evidence" value="ECO:0007669"/>
    <property type="project" value="UniProtKB-KW"/>
</dbReference>